<comment type="caution">
    <text evidence="1">The sequence shown here is derived from an EMBL/GenBank/DDBJ whole genome shotgun (WGS) entry which is preliminary data.</text>
</comment>
<dbReference type="AlphaFoldDB" id="A0A433HIF2"/>
<dbReference type="Gene3D" id="3.50.30.50">
    <property type="entry name" value="Putative cyclase"/>
    <property type="match status" value="1"/>
</dbReference>
<dbReference type="GO" id="GO:0019441">
    <property type="term" value="P:L-tryptophan catabolic process to kynurenine"/>
    <property type="evidence" value="ECO:0007669"/>
    <property type="project" value="InterPro"/>
</dbReference>
<dbReference type="PANTHER" id="PTHR34861:SF10">
    <property type="entry name" value="CYCLASE"/>
    <property type="match status" value="1"/>
</dbReference>
<evidence type="ECO:0000313" key="2">
    <source>
        <dbReference type="Proteomes" id="UP000267430"/>
    </source>
</evidence>
<proteinExistence type="predicted"/>
<reference evidence="1 2" key="1">
    <citation type="submission" date="2018-12" db="EMBL/GenBank/DDBJ databases">
        <title>Bacillus chawlae sp. nov., Bacillus glennii sp. nov., and Bacillus saganii sp. nov. Isolated from the Vehicle Assembly Building at Kennedy Space Center where the Viking Spacecraft were Assembled.</title>
        <authorList>
            <person name="Seuylemezian A."/>
            <person name="Vaishampayan P."/>
        </authorList>
    </citation>
    <scope>NUCLEOTIDE SEQUENCE [LARGE SCALE GENOMIC DNA]</scope>
    <source>
        <strain evidence="1 2">L5</strain>
    </source>
</reference>
<dbReference type="InterPro" id="IPR007325">
    <property type="entry name" value="KFase/CYL"/>
</dbReference>
<evidence type="ECO:0000313" key="1">
    <source>
        <dbReference type="EMBL" id="RUQ28161.1"/>
    </source>
</evidence>
<organism evidence="1 2">
    <name type="scientific">Peribacillus cavernae</name>
    <dbReference type="NCBI Taxonomy" id="1674310"/>
    <lineage>
        <taxon>Bacteria</taxon>
        <taxon>Bacillati</taxon>
        <taxon>Bacillota</taxon>
        <taxon>Bacilli</taxon>
        <taxon>Bacillales</taxon>
        <taxon>Bacillaceae</taxon>
        <taxon>Peribacillus</taxon>
    </lineage>
</organism>
<dbReference type="RefSeq" id="WP_126865268.1">
    <property type="nucleotide sequence ID" value="NZ_JAUSTX010000002.1"/>
</dbReference>
<keyword evidence="2" id="KW-1185">Reference proteome</keyword>
<dbReference type="PANTHER" id="PTHR34861">
    <property type="match status" value="1"/>
</dbReference>
<dbReference type="GO" id="GO:0004061">
    <property type="term" value="F:arylformamidase activity"/>
    <property type="evidence" value="ECO:0007669"/>
    <property type="project" value="InterPro"/>
</dbReference>
<sequence>MKNIRDLLEKAPQNWGRWGESDEVGAVNFLGSAEVLRGISTIKEGNIYTLGQPINDPRGDLIGLTRRPPQHHMVSDRGMYAANKKDAVTGSGGVELSDDLIYMYTHSTTHVDSLGHAWYDGKLYNGYDAETTTGGLAKNSIHHVGNKGIVGRSVLLDVARYKGVEWVPEGDEITFEDLINTAAYQNVSLDKRDILLIRTGFYLNYLKNGSHEYFRNGLNEPGITFTNELAHWFYEQQIAVYGTDTLGSEQTHSSQTGTTQPLHPYLITRLGVSILETLWLEDIAAACADDGRYDFCLAISPLKLVGGTASPVNPIAIR</sequence>
<gene>
    <name evidence="1" type="ORF">ELQ35_13040</name>
</gene>
<dbReference type="InterPro" id="IPR037175">
    <property type="entry name" value="KFase_sf"/>
</dbReference>
<protein>
    <submittedName>
        <fullName evidence="1">Cyclase family protein</fullName>
    </submittedName>
</protein>
<name>A0A433HIF2_9BACI</name>
<dbReference type="SUPFAM" id="SSF102198">
    <property type="entry name" value="Putative cyclase"/>
    <property type="match status" value="1"/>
</dbReference>
<dbReference type="EMBL" id="RYZZ01000017">
    <property type="protein sequence ID" value="RUQ28161.1"/>
    <property type="molecule type" value="Genomic_DNA"/>
</dbReference>
<dbReference type="Pfam" id="PF04199">
    <property type="entry name" value="Cyclase"/>
    <property type="match status" value="1"/>
</dbReference>
<dbReference type="Proteomes" id="UP000267430">
    <property type="component" value="Unassembled WGS sequence"/>
</dbReference>
<accession>A0A433HIF2</accession>
<dbReference type="OrthoDB" id="9796085at2"/>